<feature type="domain" description="RNase H type-1" evidence="1">
    <location>
        <begin position="95"/>
        <end position="222"/>
    </location>
</feature>
<dbReference type="AlphaFoldDB" id="A0A1S4B5W0"/>
<dbReference type="InterPro" id="IPR002156">
    <property type="entry name" value="RNaseH_domain"/>
</dbReference>
<dbReference type="GeneID" id="107804834"/>
<dbReference type="PANTHER" id="PTHR47723:SF23">
    <property type="entry name" value="REVERSE TRANSCRIPTASE-LIKE PROTEIN"/>
    <property type="match status" value="1"/>
</dbReference>
<dbReference type="STRING" id="4097.A0A1S4B5W0"/>
<dbReference type="InterPro" id="IPR044730">
    <property type="entry name" value="RNase_H-like_dom_plant"/>
</dbReference>
<dbReference type="InterPro" id="IPR053151">
    <property type="entry name" value="RNase_H-like"/>
</dbReference>
<proteinExistence type="predicted"/>
<sequence>MGINYHNTTGNVNWLRDFRDAFINQNSNNIGWENLFPCCIWELWKNRNNNNITNLSCSLDVKKPMHFAWEYIFFTGKNPFTTKNISIEIKWYKPPKNIIKLNCDGAFSFTNNAAGIGGLFRNSSGDWIMGYHKAIHGSSPIQAELLALLEGLRIAMEFNDTNMEIETDSTDVIKLMHEDCTNFRNIIFECRWLIHQLRLRILKHNFREGNDMAHRLAKEAMRHPPSNKCVYHACPPFFC</sequence>
<evidence type="ECO:0000313" key="2">
    <source>
        <dbReference type="Proteomes" id="UP000790787"/>
    </source>
</evidence>
<dbReference type="RefSeq" id="XP_016484254.1">
    <property type="nucleotide sequence ID" value="XM_016628768.1"/>
</dbReference>
<dbReference type="OrthoDB" id="1306405at2759"/>
<accession>A0A1S4B5W0</accession>
<protein>
    <submittedName>
        <fullName evidence="3">Uncharacterized protein LOC107804834</fullName>
    </submittedName>
</protein>
<gene>
    <name evidence="3" type="primary">LOC107804834</name>
</gene>
<evidence type="ECO:0000313" key="3">
    <source>
        <dbReference type="RefSeq" id="XP_016484254.1"/>
    </source>
</evidence>
<dbReference type="KEGG" id="nta:107804834"/>
<dbReference type="Gene3D" id="3.30.420.10">
    <property type="entry name" value="Ribonuclease H-like superfamily/Ribonuclease H"/>
    <property type="match status" value="1"/>
</dbReference>
<dbReference type="CDD" id="cd06222">
    <property type="entry name" value="RNase_H_like"/>
    <property type="match status" value="1"/>
</dbReference>
<organism evidence="2 3">
    <name type="scientific">Nicotiana tabacum</name>
    <name type="common">Common tobacco</name>
    <dbReference type="NCBI Taxonomy" id="4097"/>
    <lineage>
        <taxon>Eukaryota</taxon>
        <taxon>Viridiplantae</taxon>
        <taxon>Streptophyta</taxon>
        <taxon>Embryophyta</taxon>
        <taxon>Tracheophyta</taxon>
        <taxon>Spermatophyta</taxon>
        <taxon>Magnoliopsida</taxon>
        <taxon>eudicotyledons</taxon>
        <taxon>Gunneridae</taxon>
        <taxon>Pentapetalae</taxon>
        <taxon>asterids</taxon>
        <taxon>lamiids</taxon>
        <taxon>Solanales</taxon>
        <taxon>Solanaceae</taxon>
        <taxon>Nicotianoideae</taxon>
        <taxon>Nicotianeae</taxon>
        <taxon>Nicotiana</taxon>
    </lineage>
</organism>
<name>A0A1S4B5W0_TOBAC</name>
<dbReference type="Pfam" id="PF13456">
    <property type="entry name" value="RVT_3"/>
    <property type="match status" value="1"/>
</dbReference>
<dbReference type="SUPFAM" id="SSF53098">
    <property type="entry name" value="Ribonuclease H-like"/>
    <property type="match status" value="1"/>
</dbReference>
<evidence type="ECO:0000259" key="1">
    <source>
        <dbReference type="PROSITE" id="PS50879"/>
    </source>
</evidence>
<dbReference type="InterPro" id="IPR036397">
    <property type="entry name" value="RNaseH_sf"/>
</dbReference>
<dbReference type="InterPro" id="IPR012337">
    <property type="entry name" value="RNaseH-like_sf"/>
</dbReference>
<dbReference type="OMA" id="IAMEFND"/>
<dbReference type="GO" id="GO:0003676">
    <property type="term" value="F:nucleic acid binding"/>
    <property type="evidence" value="ECO:0007669"/>
    <property type="project" value="InterPro"/>
</dbReference>
<dbReference type="Proteomes" id="UP000790787">
    <property type="component" value="Chromosome 11"/>
</dbReference>
<dbReference type="GO" id="GO:0004523">
    <property type="term" value="F:RNA-DNA hybrid ribonuclease activity"/>
    <property type="evidence" value="ECO:0007669"/>
    <property type="project" value="InterPro"/>
</dbReference>
<keyword evidence="2" id="KW-1185">Reference proteome</keyword>
<dbReference type="PROSITE" id="PS50879">
    <property type="entry name" value="RNASE_H_1"/>
    <property type="match status" value="1"/>
</dbReference>
<dbReference type="PANTHER" id="PTHR47723">
    <property type="entry name" value="OS05G0353850 PROTEIN"/>
    <property type="match status" value="1"/>
</dbReference>
<reference evidence="3" key="2">
    <citation type="submission" date="2025-08" db="UniProtKB">
        <authorList>
            <consortium name="RefSeq"/>
        </authorList>
    </citation>
    <scope>IDENTIFICATION</scope>
    <source>
        <tissue evidence="3">Leaf</tissue>
    </source>
</reference>
<reference evidence="2" key="1">
    <citation type="journal article" date="2014" name="Nat. Commun.">
        <title>The tobacco genome sequence and its comparison with those of tomato and potato.</title>
        <authorList>
            <person name="Sierro N."/>
            <person name="Battey J.N."/>
            <person name="Ouadi S."/>
            <person name="Bakaher N."/>
            <person name="Bovet L."/>
            <person name="Willig A."/>
            <person name="Goepfert S."/>
            <person name="Peitsch M.C."/>
            <person name="Ivanov N.V."/>
        </authorList>
    </citation>
    <scope>NUCLEOTIDE SEQUENCE [LARGE SCALE GENOMIC DNA]</scope>
</reference>
<dbReference type="PaxDb" id="4097-A0A1S4B5W0"/>